<evidence type="ECO:0000313" key="3">
    <source>
        <dbReference type="Proteomes" id="UP000465810"/>
    </source>
</evidence>
<dbReference type="Proteomes" id="UP000465810">
    <property type="component" value="Unassembled WGS sequence"/>
</dbReference>
<dbReference type="PANTHER" id="PTHR48207">
    <property type="entry name" value="SUCCINATE--HYDROXYMETHYLGLUTARATE COA-TRANSFERASE"/>
    <property type="match status" value="1"/>
</dbReference>
<dbReference type="Pfam" id="PF02515">
    <property type="entry name" value="CoA_transf_3"/>
    <property type="match status" value="1"/>
</dbReference>
<dbReference type="RefSeq" id="WP_160987418.1">
    <property type="nucleotide sequence ID" value="NZ_WVTD01000030.1"/>
</dbReference>
<keyword evidence="1 2" id="KW-0808">Transferase</keyword>
<dbReference type="EMBL" id="WVTD01000030">
    <property type="protein sequence ID" value="MYM00149.1"/>
    <property type="molecule type" value="Genomic_DNA"/>
</dbReference>
<dbReference type="InterPro" id="IPR003673">
    <property type="entry name" value="CoA-Trfase_fam_III"/>
</dbReference>
<proteinExistence type="predicted"/>
<protein>
    <submittedName>
        <fullName evidence="2">CoA transferase</fullName>
    </submittedName>
</protein>
<dbReference type="InterPro" id="IPR044855">
    <property type="entry name" value="CoA-Trfase_III_dom3_sf"/>
</dbReference>
<dbReference type="GO" id="GO:0008410">
    <property type="term" value="F:CoA-transferase activity"/>
    <property type="evidence" value="ECO:0007669"/>
    <property type="project" value="TreeGrafter"/>
</dbReference>
<dbReference type="PANTHER" id="PTHR48207:SF3">
    <property type="entry name" value="SUCCINATE--HYDROXYMETHYLGLUTARATE COA-TRANSFERASE"/>
    <property type="match status" value="1"/>
</dbReference>
<dbReference type="InterPro" id="IPR050483">
    <property type="entry name" value="CoA-transferase_III_domain"/>
</dbReference>
<dbReference type="Gene3D" id="3.30.1540.10">
    <property type="entry name" value="formyl-coa transferase, domain 3"/>
    <property type="match status" value="1"/>
</dbReference>
<evidence type="ECO:0000256" key="1">
    <source>
        <dbReference type="ARBA" id="ARBA00022679"/>
    </source>
</evidence>
<dbReference type="AlphaFoldDB" id="A0A7X4KA70"/>
<gene>
    <name evidence="2" type="ORF">GR702_20565</name>
</gene>
<accession>A0A7X4KA70</accession>
<keyword evidence="3" id="KW-1185">Reference proteome</keyword>
<organism evidence="2 3">
    <name type="scientific">Novosphingobium silvae</name>
    <dbReference type="NCBI Taxonomy" id="2692619"/>
    <lineage>
        <taxon>Bacteria</taxon>
        <taxon>Pseudomonadati</taxon>
        <taxon>Pseudomonadota</taxon>
        <taxon>Alphaproteobacteria</taxon>
        <taxon>Sphingomonadales</taxon>
        <taxon>Sphingomonadaceae</taxon>
        <taxon>Novosphingobium</taxon>
    </lineage>
</organism>
<name>A0A7X4KA70_9SPHN</name>
<sequence>MTQYPLEGIRIVDLSQIYNGPYATYLLALGGAEVIKIEPPGGESLRRRAAVGGAALPFAMLNGCKRSVVLNLKTPEGKEALEALVAEADVLVENFAPGVMDRLGVGADRLMALNPRLIYASSSGFGRDGPYSKYPAMDLTVQAMGGIINITGFPDQPPVKAGPAMADFFAGIHLYGAITTALFERERTGIARRLEVAMQDAVYASLASNLGMHWGGEGDASLPARTGNRHGGLAEAPYNVYPTADGYIAIICVGEAHWRSLARLMGAEALADDERFATLKARVEHMDLIDATVTDWTSRHPSSALFEQMMAAHVPCAPVRTLDEVVADANMHARGALAWIEHPEYGRIVVQQSPFRFDGVPRIPLAPSRPLGADTQDILGKRAGFTSDRIAQAVAASK</sequence>
<comment type="caution">
    <text evidence="2">The sequence shown here is derived from an EMBL/GenBank/DDBJ whole genome shotgun (WGS) entry which is preliminary data.</text>
</comment>
<dbReference type="InterPro" id="IPR023606">
    <property type="entry name" value="CoA-Trfase_III_dom_1_sf"/>
</dbReference>
<dbReference type="Gene3D" id="3.40.50.10540">
    <property type="entry name" value="Crotonobetainyl-coa:carnitine coa-transferase, domain 1"/>
    <property type="match status" value="1"/>
</dbReference>
<reference evidence="2 3" key="1">
    <citation type="submission" date="2019-12" db="EMBL/GenBank/DDBJ databases">
        <authorList>
            <person name="Feng G."/>
            <person name="Zhu H."/>
        </authorList>
    </citation>
    <scope>NUCLEOTIDE SEQUENCE [LARGE SCALE GENOMIC DNA]</scope>
    <source>
        <strain evidence="2 3">FGD1</strain>
    </source>
</reference>
<evidence type="ECO:0000313" key="2">
    <source>
        <dbReference type="EMBL" id="MYM00149.1"/>
    </source>
</evidence>
<dbReference type="SUPFAM" id="SSF89796">
    <property type="entry name" value="CoA-transferase family III (CaiB/BaiF)"/>
    <property type="match status" value="1"/>
</dbReference>